<dbReference type="Proteomes" id="UP000316882">
    <property type="component" value="Unassembled WGS sequence"/>
</dbReference>
<protein>
    <recommendedName>
        <fullName evidence="3">Peptidase M10 metallopeptidase domain-containing protein</fullName>
    </recommendedName>
</protein>
<name>A0A4Y3PMK1_BREPA</name>
<proteinExistence type="predicted"/>
<reference evidence="1 2" key="1">
    <citation type="submission" date="2019-06" db="EMBL/GenBank/DDBJ databases">
        <title>Whole genome shotgun sequence of Brevibacillus parabrevis NBRC 12334.</title>
        <authorList>
            <person name="Hosoyama A."/>
            <person name="Uohara A."/>
            <person name="Ohji S."/>
            <person name="Ichikawa N."/>
        </authorList>
    </citation>
    <scope>NUCLEOTIDE SEQUENCE [LARGE SCALE GENOMIC DNA]</scope>
    <source>
        <strain evidence="1 2">NBRC 12334</strain>
    </source>
</reference>
<keyword evidence="2" id="KW-1185">Reference proteome</keyword>
<sequence>MTSLVAFLFVASVFSIPVSGFQGKTNADAFWPGGGFLNNKYSKLTYSTSNAVDRLGYSRYVDDAINEFDSISDANIGFRKLSSGDGEMLSIVIDEKNSSEYARDAFGIMIPFKIDPKTTSYERASNYETWAYAKIWLNDYMMKQHKFTSDERNKTTIHEIGHAFAMEHQYDGVKSVMVSGQISYPDLQQLDISNLQWKY</sequence>
<dbReference type="STRING" id="54914.AV540_09925"/>
<dbReference type="GO" id="GO:0008237">
    <property type="term" value="F:metallopeptidase activity"/>
    <property type="evidence" value="ECO:0007669"/>
    <property type="project" value="InterPro"/>
</dbReference>
<dbReference type="AlphaFoldDB" id="A0A4Y3PMK1"/>
<evidence type="ECO:0008006" key="3">
    <source>
        <dbReference type="Google" id="ProtNLM"/>
    </source>
</evidence>
<dbReference type="InterPro" id="IPR024079">
    <property type="entry name" value="MetalloPept_cat_dom_sf"/>
</dbReference>
<dbReference type="SUPFAM" id="SSF55486">
    <property type="entry name" value="Metalloproteases ('zincins'), catalytic domain"/>
    <property type="match status" value="1"/>
</dbReference>
<dbReference type="Gene3D" id="3.40.390.10">
    <property type="entry name" value="Collagenase (Catalytic Domain)"/>
    <property type="match status" value="1"/>
</dbReference>
<accession>A0A4Y3PMK1</accession>
<evidence type="ECO:0000313" key="2">
    <source>
        <dbReference type="Proteomes" id="UP000316882"/>
    </source>
</evidence>
<gene>
    <name evidence="1" type="ORF">BPA01_42230</name>
</gene>
<evidence type="ECO:0000313" key="1">
    <source>
        <dbReference type="EMBL" id="GEB34643.1"/>
    </source>
</evidence>
<comment type="caution">
    <text evidence="1">The sequence shown here is derived from an EMBL/GenBank/DDBJ whole genome shotgun (WGS) entry which is preliminary data.</text>
</comment>
<organism evidence="1 2">
    <name type="scientific">Brevibacillus parabrevis</name>
    <dbReference type="NCBI Taxonomy" id="54914"/>
    <lineage>
        <taxon>Bacteria</taxon>
        <taxon>Bacillati</taxon>
        <taxon>Bacillota</taxon>
        <taxon>Bacilli</taxon>
        <taxon>Bacillales</taxon>
        <taxon>Paenibacillaceae</taxon>
        <taxon>Brevibacillus</taxon>
    </lineage>
</organism>
<dbReference type="EMBL" id="BJMH01000025">
    <property type="protein sequence ID" value="GEB34643.1"/>
    <property type="molecule type" value="Genomic_DNA"/>
</dbReference>